<gene>
    <name evidence="1" type="ORF">JI741_21840</name>
</gene>
<name>A0ABS1KWV5_9BACT</name>
<keyword evidence="2" id="KW-1185">Reference proteome</keyword>
<evidence type="ECO:0000313" key="2">
    <source>
        <dbReference type="Proteomes" id="UP000613030"/>
    </source>
</evidence>
<dbReference type="Proteomes" id="UP000613030">
    <property type="component" value="Unassembled WGS sequence"/>
</dbReference>
<protein>
    <submittedName>
        <fullName evidence="1">Uncharacterized protein</fullName>
    </submittedName>
</protein>
<evidence type="ECO:0000313" key="1">
    <source>
        <dbReference type="EMBL" id="MBL0743889.1"/>
    </source>
</evidence>
<dbReference type="RefSeq" id="WP_202013463.1">
    <property type="nucleotide sequence ID" value="NZ_JAERRB010000008.1"/>
</dbReference>
<reference evidence="1 2" key="1">
    <citation type="submission" date="2021-01" db="EMBL/GenBank/DDBJ databases">
        <title>Chryseolinea sp. Jin1 Genome sequencing and assembly.</title>
        <authorList>
            <person name="Kim I."/>
        </authorList>
    </citation>
    <scope>NUCLEOTIDE SEQUENCE [LARGE SCALE GENOMIC DNA]</scope>
    <source>
        <strain evidence="1 2">Jin1</strain>
    </source>
</reference>
<dbReference type="EMBL" id="JAERRB010000008">
    <property type="protein sequence ID" value="MBL0743889.1"/>
    <property type="molecule type" value="Genomic_DNA"/>
</dbReference>
<proteinExistence type="predicted"/>
<accession>A0ABS1KWV5</accession>
<organism evidence="1 2">
    <name type="scientific">Chryseolinea lacunae</name>
    <dbReference type="NCBI Taxonomy" id="2801331"/>
    <lineage>
        <taxon>Bacteria</taxon>
        <taxon>Pseudomonadati</taxon>
        <taxon>Bacteroidota</taxon>
        <taxon>Cytophagia</taxon>
        <taxon>Cytophagales</taxon>
        <taxon>Fulvivirgaceae</taxon>
        <taxon>Chryseolinea</taxon>
    </lineage>
</organism>
<comment type="caution">
    <text evidence="1">The sequence shown here is derived from an EMBL/GenBank/DDBJ whole genome shotgun (WGS) entry which is preliminary data.</text>
</comment>
<sequence length="184" mass="21014">MHHISNSLALIVVVNLCLGCHDKSEPLPAIPPSTRLDGTYDVQSIVCEYAIDLDRDGVFSTDLLAEAHETGNASRYYAEFRTTIYHWEPDFYDQEISLVRPFANVFRDDQGNVIDVLYGFTNLLCRYAYDESTNRITAFRNLGSGEIHEVNMLSDGVLEIRFSASYFSNNDWRTLPLKGVYKRK</sequence>